<keyword evidence="1" id="KW-0479">Metal-binding</keyword>
<dbReference type="Gene3D" id="3.30.60.90">
    <property type="match status" value="4"/>
</dbReference>
<dbReference type="Pfam" id="PF00569">
    <property type="entry name" value="ZZ"/>
    <property type="match status" value="3"/>
</dbReference>
<dbReference type="CDD" id="cd14947">
    <property type="entry name" value="NBR1_like"/>
    <property type="match status" value="1"/>
</dbReference>
<dbReference type="InterPro" id="IPR032350">
    <property type="entry name" value="Nbr1_FW"/>
</dbReference>
<dbReference type="STRING" id="933388.S7Z8S1"/>
<dbReference type="PROSITE" id="PS50135">
    <property type="entry name" value="ZF_ZZ_2"/>
    <property type="match status" value="1"/>
</dbReference>
<dbReference type="InterPro" id="IPR000433">
    <property type="entry name" value="Znf_ZZ"/>
</dbReference>
<evidence type="ECO:0000256" key="3">
    <source>
        <dbReference type="ARBA" id="ARBA00022833"/>
    </source>
</evidence>
<feature type="region of interest" description="Disordered" evidence="5">
    <location>
        <begin position="543"/>
        <end position="565"/>
    </location>
</feature>
<dbReference type="Proteomes" id="UP000019376">
    <property type="component" value="Unassembled WGS sequence"/>
</dbReference>
<dbReference type="GO" id="GO:0008270">
    <property type="term" value="F:zinc ion binding"/>
    <property type="evidence" value="ECO:0007669"/>
    <property type="project" value="UniProtKB-KW"/>
</dbReference>
<dbReference type="PANTHER" id="PTHR20930">
    <property type="entry name" value="OVARIAN CARCINOMA ANTIGEN CA125-RELATED"/>
    <property type="match status" value="1"/>
</dbReference>
<dbReference type="SMART" id="SM00291">
    <property type="entry name" value="ZnF_ZZ"/>
    <property type="match status" value="4"/>
</dbReference>
<feature type="compositionally biased region" description="Low complexity" evidence="5">
    <location>
        <begin position="715"/>
        <end position="736"/>
    </location>
</feature>
<name>S7Z8S1_PENO1</name>
<gene>
    <name evidence="7" type="ORF">PDE_01542</name>
</gene>
<evidence type="ECO:0000313" key="7">
    <source>
        <dbReference type="EMBL" id="EPS26604.1"/>
    </source>
</evidence>
<dbReference type="InterPro" id="IPR013783">
    <property type="entry name" value="Ig-like_fold"/>
</dbReference>
<dbReference type="CDD" id="cd02340">
    <property type="entry name" value="ZZ_NBR1_like"/>
    <property type="match status" value="2"/>
</dbReference>
<dbReference type="CDD" id="cd02249">
    <property type="entry name" value="ZZ"/>
    <property type="match status" value="1"/>
</dbReference>
<keyword evidence="8" id="KW-1185">Reference proteome</keyword>
<dbReference type="PANTHER" id="PTHR20930:SF0">
    <property type="entry name" value="PROTEIN ILRUN"/>
    <property type="match status" value="1"/>
</dbReference>
<evidence type="ECO:0000313" key="8">
    <source>
        <dbReference type="Proteomes" id="UP000019376"/>
    </source>
</evidence>
<reference evidence="7 8" key="1">
    <citation type="journal article" date="2013" name="PLoS ONE">
        <title>Genomic and secretomic analyses reveal unique features of the lignocellulolytic enzyme system of Penicillium decumbens.</title>
        <authorList>
            <person name="Liu G."/>
            <person name="Zhang L."/>
            <person name="Wei X."/>
            <person name="Zou G."/>
            <person name="Qin Y."/>
            <person name="Ma L."/>
            <person name="Li J."/>
            <person name="Zheng H."/>
            <person name="Wang S."/>
            <person name="Wang C."/>
            <person name="Xun L."/>
            <person name="Zhao G.-P."/>
            <person name="Zhou Z."/>
            <person name="Qu Y."/>
        </authorList>
    </citation>
    <scope>NUCLEOTIDE SEQUENCE [LARGE SCALE GENOMIC DNA]</scope>
    <source>
        <strain evidence="8">114-2 / CGMCC 5302</strain>
    </source>
</reference>
<feature type="compositionally biased region" description="Basic and acidic residues" evidence="5">
    <location>
        <begin position="264"/>
        <end position="278"/>
    </location>
</feature>
<dbReference type="HOGENOM" id="CLU_007590_0_0_1"/>
<evidence type="ECO:0000259" key="6">
    <source>
        <dbReference type="PROSITE" id="PS50135"/>
    </source>
</evidence>
<evidence type="ECO:0000256" key="5">
    <source>
        <dbReference type="SAM" id="MobiDB-lite"/>
    </source>
</evidence>
<dbReference type="Gene3D" id="2.60.40.10">
    <property type="entry name" value="Immunoglobulins"/>
    <property type="match status" value="1"/>
</dbReference>
<evidence type="ECO:0000256" key="4">
    <source>
        <dbReference type="PROSITE-ProRule" id="PRU00228"/>
    </source>
</evidence>
<keyword evidence="3" id="KW-0862">Zinc</keyword>
<dbReference type="AlphaFoldDB" id="S7Z8S1"/>
<dbReference type="EMBL" id="KB644409">
    <property type="protein sequence ID" value="EPS26604.1"/>
    <property type="molecule type" value="Genomic_DNA"/>
</dbReference>
<sequence>MATPALLSHPGPDHQISVKVLYLEYQRRFKLPLKDLQAQVFPQKLRLLLGIPANVNVIFERYSDSAASYILLDEANPSVYKQLYRAAKAKSKLRIKATVVDPLTSAPSAISLTPSSNQSPSRHSYLETVLSSTAPMDQLDSLENTPELATTSVEVDAIPTQSTEVANSPRYRPFEEEDKALFPTISHSSPNGMFCIDCNHCGRSIANEHYHCSVCEFGDYDLCPKCIGEGASCRNDGHWLIKRTVVDGIVTNSTTERIPPRRPLPRELQDDNAGQEKQDLQPKVAICPAKPSTAPENVAEVKAASPAEQPVCNGCCRDVEESNLVRCNDCEDYDLCLRCLLRNKHGHHPAHNFSMGSGRNICLQNLILARCLPGRQFKHAALCDGCDKPIIGTRHKCLSCPDWDYCSNCVLQADLIHPRHRFAPIYGALGDQPRDTEVHFGVYCDGPLCKNKPCQSYITGVRYKCAICDDLDFCANCEAHPTNQHNLTHPLVKLKTHVRTVSVSTITDYGSVAGEATLKDQLRAPENPSVAASKDLVEKELSLPEQTPVEVEASKPEPTSTSCLVETSPAGTLEAPEDHDEPEAFKAHFVRDTITDGTKLPPDTTFRQTWTLINAGRLAWPIGTDVRFVGGDTMFNVDSSHPSSVESIRGAMESTKLTAAVEPGQCADFSVTLRTPQREGTAISYWRMKLPNGMPIGHRLWCDVQVQAAVSPSAPVGREVAEPEVPAAPSEPAGSGMIFPKLEKESPEASFHEAVDTSHLVTTSSAASEKDLLDDVESLTLDEASTDAGFLTDEEYDVLDASDHDFAEAKQSIH</sequence>
<dbReference type="PhylomeDB" id="S7Z8S1"/>
<accession>S7Z8S1</accession>
<evidence type="ECO:0000256" key="2">
    <source>
        <dbReference type="ARBA" id="ARBA00022771"/>
    </source>
</evidence>
<proteinExistence type="predicted"/>
<dbReference type="eggNOG" id="KOG4351">
    <property type="taxonomic scope" value="Eukaryota"/>
</dbReference>
<evidence type="ECO:0000256" key="1">
    <source>
        <dbReference type="ARBA" id="ARBA00022723"/>
    </source>
</evidence>
<dbReference type="SUPFAM" id="SSF57850">
    <property type="entry name" value="RING/U-box"/>
    <property type="match status" value="4"/>
</dbReference>
<dbReference type="InterPro" id="IPR043145">
    <property type="entry name" value="Znf_ZZ_sf"/>
</dbReference>
<organism evidence="7 8">
    <name type="scientific">Penicillium oxalicum (strain 114-2 / CGMCC 5302)</name>
    <name type="common">Penicillium decumbens</name>
    <dbReference type="NCBI Taxonomy" id="933388"/>
    <lineage>
        <taxon>Eukaryota</taxon>
        <taxon>Fungi</taxon>
        <taxon>Dikarya</taxon>
        <taxon>Ascomycota</taxon>
        <taxon>Pezizomycotina</taxon>
        <taxon>Eurotiomycetes</taxon>
        <taxon>Eurotiomycetidae</taxon>
        <taxon>Eurotiales</taxon>
        <taxon>Aspergillaceae</taxon>
        <taxon>Penicillium</taxon>
    </lineage>
</organism>
<feature type="region of interest" description="Disordered" evidence="5">
    <location>
        <begin position="253"/>
        <end position="278"/>
    </location>
</feature>
<dbReference type="Pfam" id="PF16158">
    <property type="entry name" value="N_BRCA1_IG"/>
    <property type="match status" value="1"/>
</dbReference>
<keyword evidence="2 4" id="KW-0863">Zinc-finger</keyword>
<feature type="domain" description="ZZ-type" evidence="6">
    <location>
        <begin position="307"/>
        <end position="361"/>
    </location>
</feature>
<protein>
    <recommendedName>
        <fullName evidence="6">ZZ-type domain-containing protein</fullName>
    </recommendedName>
</protein>
<dbReference type="OrthoDB" id="661148at2759"/>
<feature type="region of interest" description="Disordered" evidence="5">
    <location>
        <begin position="715"/>
        <end position="738"/>
    </location>
</feature>